<dbReference type="AlphaFoldDB" id="U2J1M1"/>
<dbReference type="PATRIC" id="fig|1227275.3.peg.1984"/>
<protein>
    <submittedName>
        <fullName evidence="1">Uncharacterized protein</fullName>
    </submittedName>
</protein>
<dbReference type="RefSeq" id="WP_019768926.1">
    <property type="nucleotide sequence ID" value="NZ_KI259735.1"/>
</dbReference>
<organism evidence="1 2">
    <name type="scientific">Streptococcus sobrinus W1703</name>
    <dbReference type="NCBI Taxonomy" id="1227275"/>
    <lineage>
        <taxon>Bacteria</taxon>
        <taxon>Bacillati</taxon>
        <taxon>Bacillota</taxon>
        <taxon>Bacilli</taxon>
        <taxon>Lactobacillales</taxon>
        <taxon>Streptococcaceae</taxon>
        <taxon>Streptococcus</taxon>
    </lineage>
</organism>
<dbReference type="EMBL" id="AWVA01000127">
    <property type="protein sequence ID" value="ERJ73645.1"/>
    <property type="molecule type" value="Genomic_DNA"/>
</dbReference>
<evidence type="ECO:0000313" key="2">
    <source>
        <dbReference type="Proteomes" id="UP000016617"/>
    </source>
</evidence>
<dbReference type="Proteomes" id="UP000016617">
    <property type="component" value="Unassembled WGS sequence"/>
</dbReference>
<proteinExistence type="predicted"/>
<dbReference type="GeneID" id="93925025"/>
<sequence length="42" mass="4733">MSKENKNPQTLTDQDLAKVQGGNWINVFKSVVDIARRGVIVY</sequence>
<name>U2J1M1_9STRE</name>
<accession>U2J1M1</accession>
<reference evidence="1 2" key="1">
    <citation type="submission" date="2013-06" db="EMBL/GenBank/DDBJ databases">
        <authorList>
            <person name="Weinstock G."/>
            <person name="Sodergren E."/>
            <person name="Lobos E.A."/>
            <person name="Fulton L."/>
            <person name="Fulton R."/>
            <person name="Courtney L."/>
            <person name="Fronick C."/>
            <person name="O'Laughlin M."/>
            <person name="Godfrey J."/>
            <person name="Wilson R.M."/>
            <person name="Miner T."/>
            <person name="Farmer C."/>
            <person name="Delehaunty K."/>
            <person name="Cordes M."/>
            <person name="Minx P."/>
            <person name="Tomlinson C."/>
            <person name="Chen J."/>
            <person name="Wollam A."/>
            <person name="Pepin K.H."/>
            <person name="Bhonagiri V."/>
            <person name="Zhang X."/>
            <person name="Warren W."/>
            <person name="Mitreva M."/>
            <person name="Mardis E.R."/>
            <person name="Wilson R.K."/>
        </authorList>
    </citation>
    <scope>NUCLEOTIDE SEQUENCE [LARGE SCALE GENOMIC DNA]</scope>
    <source>
        <strain evidence="1 2">W1703</strain>
    </source>
</reference>
<gene>
    <name evidence="1" type="ORF">HMPREF1557_02217</name>
</gene>
<dbReference type="HOGENOM" id="CLU_3258725_0_0_9"/>
<comment type="caution">
    <text evidence="1">The sequence shown here is derived from an EMBL/GenBank/DDBJ whole genome shotgun (WGS) entry which is preliminary data.</text>
</comment>
<evidence type="ECO:0000313" key="1">
    <source>
        <dbReference type="EMBL" id="ERJ73645.1"/>
    </source>
</evidence>